<keyword evidence="2" id="KW-0472">Membrane</keyword>
<dbReference type="Pfam" id="PF01832">
    <property type="entry name" value="Glucosaminidase"/>
    <property type="match status" value="1"/>
</dbReference>
<keyword evidence="2" id="KW-1133">Transmembrane helix</keyword>
<evidence type="ECO:0000256" key="1">
    <source>
        <dbReference type="ARBA" id="ARBA00006088"/>
    </source>
</evidence>
<accession>A0A4R6BFT9</accession>
<dbReference type="GO" id="GO:0004040">
    <property type="term" value="F:amidase activity"/>
    <property type="evidence" value="ECO:0007669"/>
    <property type="project" value="InterPro"/>
</dbReference>
<evidence type="ECO:0000259" key="3">
    <source>
        <dbReference type="SMART" id="SM00047"/>
    </source>
</evidence>
<sequence length="298" mass="34336">MGMRRKTECRRLNLATNRTSIKKLEMRNKLILVCILLLVALAIYLIYLMSKAAQEEKFKDQHVVVDYTYNQALARQMHTDAVASDGVKWSKADRSQINRYLHPEPFYHHSEQKYQFLNLRKPQGISAGKLDELLRGKGILEGQGAVFRDAAHESDLNEIYLISHAQLETSKGVSELAKGLKVNDKGQLDPQGKTYYNFFGVGAFDYNAVAEGAKYAQQHGWDTPEKAIKGGAEFIAEEYLSRDNQYTLYSMRFNPVDPGRHQYATDVMWAHHNARQMAKYYKQMGIEGKFYTRHHYKK</sequence>
<feature type="transmembrane region" description="Helical" evidence="2">
    <location>
        <begin position="30"/>
        <end position="49"/>
    </location>
</feature>
<dbReference type="InterPro" id="IPR002901">
    <property type="entry name" value="MGlyc_endo_b_GlcNAc-like_dom"/>
</dbReference>
<organism evidence="4 5">
    <name type="scientific">Macrococcus brunensis</name>
    <dbReference type="NCBI Taxonomy" id="198483"/>
    <lineage>
        <taxon>Bacteria</taxon>
        <taxon>Bacillati</taxon>
        <taxon>Bacillota</taxon>
        <taxon>Bacilli</taxon>
        <taxon>Bacillales</taxon>
        <taxon>Staphylococcaceae</taxon>
        <taxon>Macrococcus</taxon>
    </lineage>
</organism>
<comment type="similarity">
    <text evidence="1">In the N-terminal section; belongs to the N-acetylmuramoyl-L-alanine amidase 2 family.</text>
</comment>
<dbReference type="Proteomes" id="UP000295310">
    <property type="component" value="Unassembled WGS sequence"/>
</dbReference>
<evidence type="ECO:0000313" key="4">
    <source>
        <dbReference type="EMBL" id="TDL98668.1"/>
    </source>
</evidence>
<dbReference type="OrthoDB" id="9816557at2"/>
<dbReference type="EMBL" id="SCWA01000003">
    <property type="protein sequence ID" value="TDL98668.1"/>
    <property type="molecule type" value="Genomic_DNA"/>
</dbReference>
<feature type="domain" description="Mannosyl-glycoprotein endo-beta-N-acetylglucosamidase-like" evidence="3">
    <location>
        <begin position="132"/>
        <end position="292"/>
    </location>
</feature>
<protein>
    <submittedName>
        <fullName evidence="4">Autolysin</fullName>
    </submittedName>
</protein>
<dbReference type="AlphaFoldDB" id="A0A4R6BFT9"/>
<keyword evidence="2" id="KW-0812">Transmembrane</keyword>
<evidence type="ECO:0000313" key="5">
    <source>
        <dbReference type="Proteomes" id="UP000295310"/>
    </source>
</evidence>
<reference evidence="4 5" key="1">
    <citation type="submission" date="2019-01" db="EMBL/GenBank/DDBJ databases">
        <title>Draft genome sequences of the type strains of six Macrococcus species.</title>
        <authorList>
            <person name="Mazhar S."/>
            <person name="Altermann E."/>
            <person name="Hill C."/>
            <person name="Mcauliffe O."/>
        </authorList>
    </citation>
    <scope>NUCLEOTIDE SEQUENCE [LARGE SCALE GENOMIC DNA]</scope>
    <source>
        <strain evidence="4 5">CCM4811</strain>
    </source>
</reference>
<evidence type="ECO:0000256" key="2">
    <source>
        <dbReference type="SAM" id="Phobius"/>
    </source>
</evidence>
<gene>
    <name evidence="4" type="ORF">ERX27_02515</name>
</gene>
<name>A0A4R6BFT9_9STAP</name>
<proteinExistence type="inferred from homology"/>
<keyword evidence="5" id="KW-1185">Reference proteome</keyword>
<dbReference type="SMART" id="SM00047">
    <property type="entry name" value="LYZ2"/>
    <property type="match status" value="1"/>
</dbReference>
<comment type="caution">
    <text evidence="4">The sequence shown here is derived from an EMBL/GenBank/DDBJ whole genome shotgun (WGS) entry which is preliminary data.</text>
</comment>